<evidence type="ECO:0000313" key="2">
    <source>
        <dbReference type="EMBL" id="EQA43368.1"/>
    </source>
</evidence>
<name>T0GD74_9LEPT</name>
<feature type="transmembrane region" description="Helical" evidence="1">
    <location>
        <begin position="16"/>
        <end position="39"/>
    </location>
</feature>
<keyword evidence="1" id="KW-0812">Transmembrane</keyword>
<dbReference type="AlphaFoldDB" id="T0GD74"/>
<comment type="caution">
    <text evidence="2">The sequence shown here is derived from an EMBL/GenBank/DDBJ whole genome shotgun (WGS) entry which is preliminary data.</text>
</comment>
<evidence type="ECO:0000313" key="3">
    <source>
        <dbReference type="Proteomes" id="UP000015454"/>
    </source>
</evidence>
<reference evidence="2" key="1">
    <citation type="submission" date="2013-05" db="EMBL/GenBank/DDBJ databases">
        <authorList>
            <person name="Harkins D.M."/>
            <person name="Durkin A.S."/>
            <person name="Brinkac L.M."/>
            <person name="Haft D.H."/>
            <person name="Selengut J.D."/>
            <person name="Sanka R."/>
            <person name="DePew J."/>
            <person name="Purushe J."/>
            <person name="Hartskeerl R.A."/>
            <person name="Ahmed A."/>
            <person name="van der Linden H."/>
            <person name="Goris M.G.A."/>
            <person name="Vinetz J.M."/>
            <person name="Sutton G.G."/>
            <person name="Nierman W.C."/>
            <person name="Fouts D.E."/>
        </authorList>
    </citation>
    <scope>NUCLEOTIDE SEQUENCE [LARGE SCALE GENOMIC DNA]</scope>
    <source>
        <strain evidence="2">5399</strain>
    </source>
</reference>
<dbReference type="EMBL" id="AHMO02000011">
    <property type="protein sequence ID" value="EQA43368.1"/>
    <property type="molecule type" value="Genomic_DNA"/>
</dbReference>
<evidence type="ECO:0000256" key="1">
    <source>
        <dbReference type="SAM" id="Phobius"/>
    </source>
</evidence>
<gene>
    <name evidence="2" type="ORF">LEP1GSC050_1385</name>
</gene>
<dbReference type="STRING" id="1049789.LEP1GSC050_1385"/>
<dbReference type="Proteomes" id="UP000015454">
    <property type="component" value="Unassembled WGS sequence"/>
</dbReference>
<sequence length="41" mass="4657">MTYSSQKVTMNSVKRITIFYAFVLTLSFLLSLTLPIVTINT</sequence>
<organism evidence="2 3">
    <name type="scientific">Leptospira broomii serovar Hurstbridge str. 5399</name>
    <dbReference type="NCBI Taxonomy" id="1049789"/>
    <lineage>
        <taxon>Bacteria</taxon>
        <taxon>Pseudomonadati</taxon>
        <taxon>Spirochaetota</taxon>
        <taxon>Spirochaetia</taxon>
        <taxon>Leptospirales</taxon>
        <taxon>Leptospiraceae</taxon>
        <taxon>Leptospira</taxon>
    </lineage>
</organism>
<keyword evidence="1" id="KW-1133">Transmembrane helix</keyword>
<protein>
    <submittedName>
        <fullName evidence="2">Uncharacterized protein</fullName>
    </submittedName>
</protein>
<proteinExistence type="predicted"/>
<keyword evidence="1" id="KW-0472">Membrane</keyword>
<accession>T0GD74</accession>
<keyword evidence="3" id="KW-1185">Reference proteome</keyword>